<comment type="subcellular location">
    <subcellularLocation>
        <location evidence="1">Nucleus</location>
    </subcellularLocation>
</comment>
<keyword evidence="8" id="KW-0238">DNA-binding</keyword>
<dbReference type="SUPFAM" id="SSF68906">
    <property type="entry name" value="SAP domain"/>
    <property type="match status" value="1"/>
</dbReference>
<dbReference type="AlphaFoldDB" id="L8HDL0"/>
<dbReference type="OMA" id="FWANVKH"/>
<dbReference type="SMART" id="SM00559">
    <property type="entry name" value="Ku78"/>
    <property type="match status" value="1"/>
</dbReference>
<protein>
    <submittedName>
        <fullName evidence="14">ATPdependent DNA helicase ii, 70 kDa subunit (Ku70) superfamily protein</fullName>
    </submittedName>
</protein>
<dbReference type="VEuPathDB" id="AmoebaDB:ACA1_396690"/>
<dbReference type="GO" id="GO:0006303">
    <property type="term" value="P:double-strand break repair via nonhomologous end joining"/>
    <property type="evidence" value="ECO:0007669"/>
    <property type="project" value="InterPro"/>
</dbReference>
<dbReference type="InterPro" id="IPR005160">
    <property type="entry name" value="Ku_C"/>
</dbReference>
<dbReference type="PANTHER" id="PTHR12604:SF2">
    <property type="entry name" value="X-RAY REPAIR CROSS-COMPLEMENTING PROTEIN 6"/>
    <property type="match status" value="1"/>
</dbReference>
<dbReference type="InterPro" id="IPR025856">
    <property type="entry name" value="HeH/LEM_domain"/>
</dbReference>
<dbReference type="InterPro" id="IPR006165">
    <property type="entry name" value="Ku70"/>
</dbReference>
<evidence type="ECO:0000256" key="12">
    <source>
        <dbReference type="SAM" id="MobiDB-lite"/>
    </source>
</evidence>
<evidence type="ECO:0000256" key="4">
    <source>
        <dbReference type="ARBA" id="ARBA00022763"/>
    </source>
</evidence>
<dbReference type="OrthoDB" id="3249161at2759"/>
<evidence type="ECO:0000256" key="7">
    <source>
        <dbReference type="ARBA" id="ARBA00022840"/>
    </source>
</evidence>
<dbReference type="Gene3D" id="1.10.1600.10">
    <property type="match status" value="1"/>
</dbReference>
<dbReference type="InterPro" id="IPR016194">
    <property type="entry name" value="SPOC-like_C_dom_sf"/>
</dbReference>
<dbReference type="FunFam" id="2.40.290.10:FF:000001">
    <property type="entry name" value="X-ray repair cross complementing 6"/>
    <property type="match status" value="1"/>
</dbReference>
<dbReference type="InterPro" id="IPR036361">
    <property type="entry name" value="SAP_dom_sf"/>
</dbReference>
<dbReference type="Pfam" id="PF03730">
    <property type="entry name" value="Ku_C"/>
    <property type="match status" value="1"/>
</dbReference>
<dbReference type="GO" id="GO:0003690">
    <property type="term" value="F:double-stranded DNA binding"/>
    <property type="evidence" value="ECO:0007669"/>
    <property type="project" value="TreeGrafter"/>
</dbReference>
<dbReference type="InterPro" id="IPR006164">
    <property type="entry name" value="DNA_bd_Ku70/Ku80"/>
</dbReference>
<dbReference type="EMBL" id="KB007869">
    <property type="protein sequence ID" value="ELR22853.1"/>
    <property type="molecule type" value="Genomic_DNA"/>
</dbReference>
<evidence type="ECO:0000256" key="5">
    <source>
        <dbReference type="ARBA" id="ARBA00022801"/>
    </source>
</evidence>
<dbReference type="GO" id="GO:0005524">
    <property type="term" value="F:ATP binding"/>
    <property type="evidence" value="ECO:0007669"/>
    <property type="project" value="UniProtKB-KW"/>
</dbReference>
<dbReference type="InterPro" id="IPR036465">
    <property type="entry name" value="vWFA_dom_sf"/>
</dbReference>
<dbReference type="GO" id="GO:0042162">
    <property type="term" value="F:telomeric DNA binding"/>
    <property type="evidence" value="ECO:0007669"/>
    <property type="project" value="InterPro"/>
</dbReference>
<dbReference type="GO" id="GO:0043564">
    <property type="term" value="C:Ku70:Ku80 complex"/>
    <property type="evidence" value="ECO:0007669"/>
    <property type="project" value="InterPro"/>
</dbReference>
<dbReference type="GO" id="GO:0003684">
    <property type="term" value="F:damaged DNA binding"/>
    <property type="evidence" value="ECO:0007669"/>
    <property type="project" value="InterPro"/>
</dbReference>
<name>L8HDL0_ACACF</name>
<dbReference type="Gene3D" id="1.10.720.30">
    <property type="entry name" value="SAP domain"/>
    <property type="match status" value="1"/>
</dbReference>
<dbReference type="PANTHER" id="PTHR12604">
    <property type="entry name" value="KU AUTOANTIGEN DNA HELICASE"/>
    <property type="match status" value="1"/>
</dbReference>
<feature type="compositionally biased region" description="Acidic residues" evidence="12">
    <location>
        <begin position="508"/>
        <end position="517"/>
    </location>
</feature>
<dbReference type="GeneID" id="14923816"/>
<evidence type="ECO:0000256" key="1">
    <source>
        <dbReference type="ARBA" id="ARBA00004123"/>
    </source>
</evidence>
<dbReference type="STRING" id="1257118.L8HDL0"/>
<dbReference type="InterPro" id="IPR005161">
    <property type="entry name" value="Ku_N"/>
</dbReference>
<keyword evidence="7" id="KW-0067">ATP-binding</keyword>
<dbReference type="Pfam" id="PF02735">
    <property type="entry name" value="Ku"/>
    <property type="match status" value="1"/>
</dbReference>
<keyword evidence="5" id="KW-0378">Hydrolase</keyword>
<keyword evidence="6 14" id="KW-0347">Helicase</keyword>
<keyword evidence="9" id="KW-0233">DNA recombination</keyword>
<gene>
    <name evidence="14" type="ORF">ACA1_396690</name>
</gene>
<dbReference type="PIRSF" id="PIRSF003033">
    <property type="entry name" value="Ku70"/>
    <property type="match status" value="1"/>
</dbReference>
<evidence type="ECO:0000256" key="3">
    <source>
        <dbReference type="ARBA" id="ARBA00022741"/>
    </source>
</evidence>
<dbReference type="SUPFAM" id="SSF100939">
    <property type="entry name" value="SPOC domain-like"/>
    <property type="match status" value="1"/>
</dbReference>
<evidence type="ECO:0000256" key="10">
    <source>
        <dbReference type="ARBA" id="ARBA00023204"/>
    </source>
</evidence>
<evidence type="ECO:0000256" key="11">
    <source>
        <dbReference type="ARBA" id="ARBA00023242"/>
    </source>
</evidence>
<feature type="compositionally biased region" description="Basic residues" evidence="12">
    <location>
        <begin position="492"/>
        <end position="504"/>
    </location>
</feature>
<dbReference type="InterPro" id="IPR047087">
    <property type="entry name" value="KU70_core_dom"/>
</dbReference>
<dbReference type="Pfam" id="PF03731">
    <property type="entry name" value="Ku_N"/>
    <property type="match status" value="1"/>
</dbReference>
<keyword evidence="3" id="KW-0547">Nucleotide-binding</keyword>
<dbReference type="KEGG" id="acan:ACA1_396690"/>
<dbReference type="SUPFAM" id="SSF53300">
    <property type="entry name" value="vWA-like"/>
    <property type="match status" value="1"/>
</dbReference>
<keyword evidence="10" id="KW-0234">DNA repair</keyword>
<dbReference type="RefSeq" id="XP_004351630.1">
    <property type="nucleotide sequence ID" value="XM_004351578.1"/>
</dbReference>
<sequence length="645" mass="72092">MERSMFELNDRGEMPFHNAVKCAIATLTDKIISSENDLVGVCFYGTEKKNNPNDFEGIYVLQELDVPDAQRIMDLEGLLPAGHPIGSLTLAVGDDFTPFGHCSADFPFCDALWTCSTMFSNCAVKVGHKRIFLFTNEDDPNAANKNLREQSFQRAKNIISVSEDEDTGTINFDASSKFEELRARVRRKEFKKRAINRLSLLFGEDVEISRRGGEAEFDVVAEILDPAHPCRCMRDPAKTPASQYVLHPLLKVAAAAAAAAGTLLMDSQIKYAFPFGGAKVVFDKEEALQVKSFDKKALRLVGFKPRSAVKPHLNLSHSSFIYPDEQQVQGSTVAFAALLDRLLASDKVGICLWTRRTNTPPRFVALVPQEEEVDDDGLQVNPPGFHLVPLPFSDDIREIHTEPQPPVSPEQVIKAKKLVKALRINFDSRSFENPSLQRHYANLQALALDRDTVEETPDYLLPDTEGMENFAALINDFKDAVFPSDYEELRATKGKKSSGSKRKREPSDDNEDTAAEGDSERPAKKSSVLVDAAYVEELRQADSVRWTPVSFLVLLRRRPWPRQSPLLLFLLLLLLGVEEEEEEEKHCAHHGLSKLTVPQLKSFLQQCGLAVSAKLRKPQLLELLQDHCLAAQHQQAANKDEPTAE</sequence>
<dbReference type="Gene3D" id="2.40.290.10">
    <property type="match status" value="1"/>
</dbReference>
<dbReference type="NCBIfam" id="TIGR00578">
    <property type="entry name" value="ku70"/>
    <property type="match status" value="1"/>
</dbReference>
<dbReference type="GO" id="GO:0006310">
    <property type="term" value="P:DNA recombination"/>
    <property type="evidence" value="ECO:0007669"/>
    <property type="project" value="UniProtKB-KW"/>
</dbReference>
<evidence type="ECO:0000259" key="13">
    <source>
        <dbReference type="SMART" id="SM00559"/>
    </source>
</evidence>
<accession>L8HDL0</accession>
<dbReference type="GO" id="GO:0003678">
    <property type="term" value="F:DNA helicase activity"/>
    <property type="evidence" value="ECO:0007669"/>
    <property type="project" value="InterPro"/>
</dbReference>
<keyword evidence="11" id="KW-0539">Nucleus</keyword>
<dbReference type="GO" id="GO:0016787">
    <property type="term" value="F:hydrolase activity"/>
    <property type="evidence" value="ECO:0007669"/>
    <property type="project" value="UniProtKB-KW"/>
</dbReference>
<dbReference type="Gene3D" id="3.40.50.410">
    <property type="entry name" value="von Willebrand factor, type A domain"/>
    <property type="match status" value="1"/>
</dbReference>
<dbReference type="Pfam" id="PF12949">
    <property type="entry name" value="HeH"/>
    <property type="match status" value="1"/>
</dbReference>
<feature type="domain" description="Ku" evidence="13">
    <location>
        <begin position="261"/>
        <end position="410"/>
    </location>
</feature>
<proteinExistence type="inferred from homology"/>
<evidence type="ECO:0000313" key="15">
    <source>
        <dbReference type="Proteomes" id="UP000011083"/>
    </source>
</evidence>
<feature type="region of interest" description="Disordered" evidence="12">
    <location>
        <begin position="491"/>
        <end position="524"/>
    </location>
</feature>
<keyword evidence="15" id="KW-1185">Reference proteome</keyword>
<dbReference type="Proteomes" id="UP000011083">
    <property type="component" value="Unassembled WGS sequence"/>
</dbReference>
<comment type="similarity">
    <text evidence="2">Belongs to the ku70 family.</text>
</comment>
<keyword evidence="4" id="KW-0227">DNA damage</keyword>
<evidence type="ECO:0000256" key="2">
    <source>
        <dbReference type="ARBA" id="ARBA00005240"/>
    </source>
</evidence>
<dbReference type="GO" id="GO:0000723">
    <property type="term" value="P:telomere maintenance"/>
    <property type="evidence" value="ECO:0007669"/>
    <property type="project" value="InterPro"/>
</dbReference>
<evidence type="ECO:0000256" key="6">
    <source>
        <dbReference type="ARBA" id="ARBA00022806"/>
    </source>
</evidence>
<dbReference type="CDD" id="cd00788">
    <property type="entry name" value="KU70"/>
    <property type="match status" value="1"/>
</dbReference>
<evidence type="ECO:0000313" key="14">
    <source>
        <dbReference type="EMBL" id="ELR22853.1"/>
    </source>
</evidence>
<organism evidence="14 15">
    <name type="scientific">Acanthamoeba castellanii (strain ATCC 30010 / Neff)</name>
    <dbReference type="NCBI Taxonomy" id="1257118"/>
    <lineage>
        <taxon>Eukaryota</taxon>
        <taxon>Amoebozoa</taxon>
        <taxon>Discosea</taxon>
        <taxon>Longamoebia</taxon>
        <taxon>Centramoebida</taxon>
        <taxon>Acanthamoebidae</taxon>
        <taxon>Acanthamoeba</taxon>
    </lineage>
</organism>
<evidence type="ECO:0000256" key="9">
    <source>
        <dbReference type="ARBA" id="ARBA00023172"/>
    </source>
</evidence>
<reference evidence="14 15" key="1">
    <citation type="journal article" date="2013" name="Genome Biol.">
        <title>Genome of Acanthamoeba castellanii highlights extensive lateral gene transfer and early evolution of tyrosine kinase signaling.</title>
        <authorList>
            <person name="Clarke M."/>
            <person name="Lohan A.J."/>
            <person name="Liu B."/>
            <person name="Lagkouvardos I."/>
            <person name="Roy S."/>
            <person name="Zafar N."/>
            <person name="Bertelli C."/>
            <person name="Schilde C."/>
            <person name="Kianianmomeni A."/>
            <person name="Burglin T.R."/>
            <person name="Frech C."/>
            <person name="Turcotte B."/>
            <person name="Kopec K.O."/>
            <person name="Synnott J.M."/>
            <person name="Choo C."/>
            <person name="Paponov I."/>
            <person name="Finkler A."/>
            <person name="Soon Heng Tan C."/>
            <person name="Hutchins A.P."/>
            <person name="Weinmeier T."/>
            <person name="Rattei T."/>
            <person name="Chu J.S."/>
            <person name="Gimenez G."/>
            <person name="Irimia M."/>
            <person name="Rigden D.J."/>
            <person name="Fitzpatrick D.A."/>
            <person name="Lorenzo-Morales J."/>
            <person name="Bateman A."/>
            <person name="Chiu C.H."/>
            <person name="Tang P."/>
            <person name="Hegemann P."/>
            <person name="Fromm H."/>
            <person name="Raoult D."/>
            <person name="Greub G."/>
            <person name="Miranda-Saavedra D."/>
            <person name="Chen N."/>
            <person name="Nash P."/>
            <person name="Ginger M.L."/>
            <person name="Horn M."/>
            <person name="Schaap P."/>
            <person name="Caler L."/>
            <person name="Loftus B."/>
        </authorList>
    </citation>
    <scope>NUCLEOTIDE SEQUENCE [LARGE SCALE GENOMIC DNA]</scope>
    <source>
        <strain evidence="14 15">Neff</strain>
    </source>
</reference>
<evidence type="ECO:0000256" key="8">
    <source>
        <dbReference type="ARBA" id="ARBA00023125"/>
    </source>
</evidence>